<feature type="compositionally biased region" description="Polar residues" evidence="1">
    <location>
        <begin position="9"/>
        <end position="19"/>
    </location>
</feature>
<protein>
    <submittedName>
        <fullName evidence="2">Uncharacterized protein</fullName>
    </submittedName>
</protein>
<dbReference type="HOGENOM" id="CLU_3245273_0_0_2"/>
<sequence>MTGFVPASSLYNVETQTSIPHPAVDESTPDREKSEGSQGDSA</sequence>
<name>L0ICU9_HALRX</name>
<organism evidence="2 3">
    <name type="scientific">Halovivax ruber (strain DSM 18193 / JCM 13892 / XH-70)</name>
    <dbReference type="NCBI Taxonomy" id="797302"/>
    <lineage>
        <taxon>Archaea</taxon>
        <taxon>Methanobacteriati</taxon>
        <taxon>Methanobacteriota</taxon>
        <taxon>Stenosarchaea group</taxon>
        <taxon>Halobacteria</taxon>
        <taxon>Halobacteriales</taxon>
        <taxon>Natrialbaceae</taxon>
        <taxon>Halovivax</taxon>
    </lineage>
</organism>
<dbReference type="Proteomes" id="UP000010846">
    <property type="component" value="Chromosome"/>
</dbReference>
<accession>L0ICU9</accession>
<dbReference type="KEGG" id="hru:Halru_2794"/>
<gene>
    <name evidence="2" type="ordered locus">Halru_2794</name>
</gene>
<keyword evidence="3" id="KW-1185">Reference proteome</keyword>
<proteinExistence type="predicted"/>
<evidence type="ECO:0000256" key="1">
    <source>
        <dbReference type="SAM" id="MobiDB-lite"/>
    </source>
</evidence>
<dbReference type="AlphaFoldDB" id="L0ICU9"/>
<feature type="region of interest" description="Disordered" evidence="1">
    <location>
        <begin position="1"/>
        <end position="42"/>
    </location>
</feature>
<dbReference type="EMBL" id="CP003050">
    <property type="protein sequence ID" value="AGB17365.1"/>
    <property type="molecule type" value="Genomic_DNA"/>
</dbReference>
<evidence type="ECO:0000313" key="2">
    <source>
        <dbReference type="EMBL" id="AGB17365.1"/>
    </source>
</evidence>
<reference evidence="2" key="1">
    <citation type="submission" date="2011-09" db="EMBL/GenBank/DDBJ databases">
        <title>Complete sequence of Halovivax ruber XH-70.</title>
        <authorList>
            <consortium name="US DOE Joint Genome Institute"/>
            <person name="Lucas S."/>
            <person name="Han J."/>
            <person name="Lapidus A."/>
            <person name="Cheng J.-F."/>
            <person name="Goodwin L."/>
            <person name="Pitluck S."/>
            <person name="Peters L."/>
            <person name="Mikhailova N."/>
            <person name="Davenport K."/>
            <person name="Detter J.C."/>
            <person name="Han C."/>
            <person name="Tapia R."/>
            <person name="Land M."/>
            <person name="Hauser L."/>
            <person name="Kyrpides N."/>
            <person name="Ivanova N."/>
            <person name="Pagani I."/>
            <person name="Sproer C."/>
            <person name="Anderson I."/>
            <person name="Woyke T."/>
        </authorList>
    </citation>
    <scope>NUCLEOTIDE SEQUENCE</scope>
    <source>
        <strain evidence="2">XH-70</strain>
    </source>
</reference>
<dbReference type="eggNOG" id="arCOG09088">
    <property type="taxonomic scope" value="Archaea"/>
</dbReference>
<evidence type="ECO:0000313" key="3">
    <source>
        <dbReference type="Proteomes" id="UP000010846"/>
    </source>
</evidence>